<proteinExistence type="predicted"/>
<protein>
    <recommendedName>
        <fullName evidence="3">Transposase</fullName>
    </recommendedName>
</protein>
<name>A0A494VQ69_9SPHI</name>
<dbReference type="OrthoDB" id="853599at2"/>
<accession>A0A494VQ69</accession>
<reference evidence="1 2" key="1">
    <citation type="submission" date="2018-10" db="EMBL/GenBank/DDBJ databases">
        <title>Genome sequencing of Mucilaginibacter sp. HYN0043.</title>
        <authorList>
            <person name="Kim M."/>
            <person name="Yi H."/>
        </authorList>
    </citation>
    <scope>NUCLEOTIDE SEQUENCE [LARGE SCALE GENOMIC DNA]</scope>
    <source>
        <strain evidence="1 2">HYN0043</strain>
    </source>
</reference>
<evidence type="ECO:0008006" key="3">
    <source>
        <dbReference type="Google" id="ProtNLM"/>
    </source>
</evidence>
<dbReference type="AlphaFoldDB" id="A0A494VQ69"/>
<sequence length="117" mass="13126">MTQKKSAMDYTLRKALAIEEYLAGGTTSAKLGQKYGFGNASVSRWVVEEKKKNNKIAQRAASLQVAKEREGMPEDIKALQEELRKAQLKIHLLEAMIDISDEQYGTDIRKKAGPRQS</sequence>
<dbReference type="Proteomes" id="UP000270046">
    <property type="component" value="Chromosome"/>
</dbReference>
<keyword evidence="2" id="KW-1185">Reference proteome</keyword>
<evidence type="ECO:0000313" key="2">
    <source>
        <dbReference type="Proteomes" id="UP000270046"/>
    </source>
</evidence>
<organism evidence="1 2">
    <name type="scientific">Mucilaginibacter celer</name>
    <dbReference type="NCBI Taxonomy" id="2305508"/>
    <lineage>
        <taxon>Bacteria</taxon>
        <taxon>Pseudomonadati</taxon>
        <taxon>Bacteroidota</taxon>
        <taxon>Sphingobacteriia</taxon>
        <taxon>Sphingobacteriales</taxon>
        <taxon>Sphingobacteriaceae</taxon>
        <taxon>Mucilaginibacter</taxon>
    </lineage>
</organism>
<dbReference type="KEGG" id="muh:HYN43_017405"/>
<gene>
    <name evidence="1" type="ORF">HYN43_017405</name>
</gene>
<evidence type="ECO:0000313" key="1">
    <source>
        <dbReference type="EMBL" id="AYL96974.1"/>
    </source>
</evidence>
<dbReference type="EMBL" id="CP032869">
    <property type="protein sequence ID" value="AYL96974.1"/>
    <property type="molecule type" value="Genomic_DNA"/>
</dbReference>